<accession>A0A2U1AQC7</accession>
<reference evidence="2 3" key="1">
    <citation type="submission" date="2018-04" db="EMBL/GenBank/DDBJ databases">
        <title>Genomic Encyclopedia of Type Strains, Phase IV (KMG-IV): sequencing the most valuable type-strain genomes for metagenomic binning, comparative biology and taxonomic classification.</title>
        <authorList>
            <person name="Goeker M."/>
        </authorList>
    </citation>
    <scope>NUCLEOTIDE SEQUENCE [LARGE SCALE GENOMIC DNA]</scope>
    <source>
        <strain evidence="2 3">DSM 14823</strain>
    </source>
</reference>
<evidence type="ECO:0000313" key="2">
    <source>
        <dbReference type="EMBL" id="PVY38614.1"/>
    </source>
</evidence>
<dbReference type="InterPro" id="IPR027417">
    <property type="entry name" value="P-loop_NTPase"/>
</dbReference>
<dbReference type="InterPro" id="IPR015330">
    <property type="entry name" value="DNA_primase/pol_bifunc_N"/>
</dbReference>
<dbReference type="AlphaFoldDB" id="A0A2U1AQC7"/>
<dbReference type="SUPFAM" id="SSF52540">
    <property type="entry name" value="P-loop containing nucleoside triphosphate hydrolases"/>
    <property type="match status" value="1"/>
</dbReference>
<name>A0A2U1AQC7_9BACT</name>
<proteinExistence type="predicted"/>
<dbReference type="Pfam" id="PF09250">
    <property type="entry name" value="Prim-Pol"/>
    <property type="match status" value="1"/>
</dbReference>
<comment type="caution">
    <text evidence="2">The sequence shown here is derived from an EMBL/GenBank/DDBJ whole genome shotgun (WGS) entry which is preliminary data.</text>
</comment>
<dbReference type="Pfam" id="PF13481">
    <property type="entry name" value="AAA_25"/>
    <property type="match status" value="1"/>
</dbReference>
<dbReference type="EMBL" id="QEKH01000025">
    <property type="protein sequence ID" value="PVY38614.1"/>
    <property type="molecule type" value="Genomic_DNA"/>
</dbReference>
<keyword evidence="3" id="KW-1185">Reference proteome</keyword>
<dbReference type="SMART" id="SM00943">
    <property type="entry name" value="Prim-Pol"/>
    <property type="match status" value="1"/>
</dbReference>
<dbReference type="Gene3D" id="3.40.50.300">
    <property type="entry name" value="P-loop containing nucleotide triphosphate hydrolases"/>
    <property type="match status" value="1"/>
</dbReference>
<evidence type="ECO:0000313" key="3">
    <source>
        <dbReference type="Proteomes" id="UP000245959"/>
    </source>
</evidence>
<evidence type="ECO:0000259" key="1">
    <source>
        <dbReference type="SMART" id="SM00943"/>
    </source>
</evidence>
<dbReference type="SUPFAM" id="SSF56747">
    <property type="entry name" value="Prim-pol domain"/>
    <property type="match status" value="1"/>
</dbReference>
<dbReference type="RefSeq" id="WP_165833097.1">
    <property type="nucleotide sequence ID" value="NZ_CABMMC010000001.1"/>
</dbReference>
<organism evidence="2 3">
    <name type="scientific">Victivallis vadensis</name>
    <dbReference type="NCBI Taxonomy" id="172901"/>
    <lineage>
        <taxon>Bacteria</taxon>
        <taxon>Pseudomonadati</taxon>
        <taxon>Lentisphaerota</taxon>
        <taxon>Lentisphaeria</taxon>
        <taxon>Victivallales</taxon>
        <taxon>Victivallaceae</taxon>
        <taxon>Victivallis</taxon>
    </lineage>
</organism>
<dbReference type="Gene3D" id="3.30.720.160">
    <property type="entry name" value="Bifunctional DNA primase/polymerase, N-terminal"/>
    <property type="match status" value="1"/>
</dbReference>
<feature type="domain" description="DNA primase/polymerase bifunctional N-terminal" evidence="1">
    <location>
        <begin position="8"/>
        <end position="164"/>
    </location>
</feature>
<protein>
    <submittedName>
        <fullName evidence="2">Bifunctional DNA primase/polymerase-like protein</fullName>
    </submittedName>
</protein>
<dbReference type="Proteomes" id="UP000245959">
    <property type="component" value="Unassembled WGS sequence"/>
</dbReference>
<gene>
    <name evidence="2" type="ORF">C8D82_12539</name>
</gene>
<sequence length="660" mass="74068">MSIETGIAEEYLAAKLSVLPAVREKKCPAVGKWKVWQERLPTDVEIRAWFANRHDAICLICGKISGNLEILDFDNHGELFPKWKELIPQELYEKLVIEQTPSGGFHAAYRCSDEICGNLKLAQGERDGKLVTLIETRGNGGLFLCYPTEGYTLKQAAFTSLQILSSDERKQLFDAAYSLNEKTQGEAKEPPDITDSDLFEERPGDDFNERGDIRDLLICHGWTPVRVDDGNEYFRRPNKSGTGWSASLKDRVFYVFTSNAYPFEPNKAYSPFNVYTLLEHNGDYTAAANTLLQYGYGKARETPLVNLSPFLSQVCSAAPLPPLQSSIRSLDKLMTEFPEMKPVLIHGLLRIGETMNIIAPPKTGKSWLVTDLAAAVATGSPWFGYPCEQGKVLIIDNELHPETSANRIPKVINARNYPMSIVQRNLFVENQRGFLRSIYDLKSRLAEIKEHGFKLIIIDAFYRAMPAGMEENDNAKMAEIYNRLDSYAAELNCAFVLIHHTSKGNQANKSVTDVGAGAGSQSRAADAHIILRRHTEEDAVVMDAVVRSFPPVMPIGLRWNYPLWNYDMSLDTDALDGKLEEVLPRAEKKDITDEAEEAAALLATPMPKTEFIALIQTKMDTSRNHARDILDCAKVLELVRESYENDPQNPKRNLKLISPN</sequence>
<dbReference type="GeneID" id="78296271"/>